<dbReference type="Proteomes" id="UP000189426">
    <property type="component" value="Unassembled WGS sequence"/>
</dbReference>
<accession>A0A1V3IJ54</accession>
<protein>
    <submittedName>
        <fullName evidence="1">Uncharacterized protein</fullName>
    </submittedName>
</protein>
<keyword evidence="2" id="KW-1185">Reference proteome</keyword>
<organism evidence="1 2">
    <name type="scientific">Rodentibacter mrazii</name>
    <dbReference type="NCBI Taxonomy" id="1908257"/>
    <lineage>
        <taxon>Bacteria</taxon>
        <taxon>Pseudomonadati</taxon>
        <taxon>Pseudomonadota</taxon>
        <taxon>Gammaproteobacteria</taxon>
        <taxon>Pasteurellales</taxon>
        <taxon>Pasteurellaceae</taxon>
        <taxon>Rodentibacter</taxon>
    </lineage>
</organism>
<name>A0A1V3IJ54_9PAST</name>
<comment type="caution">
    <text evidence="1">The sequence shown here is derived from an EMBL/GenBank/DDBJ whole genome shotgun (WGS) entry which is preliminary data.</text>
</comment>
<proteinExistence type="predicted"/>
<evidence type="ECO:0000313" key="1">
    <source>
        <dbReference type="EMBL" id="OOF40871.1"/>
    </source>
</evidence>
<gene>
    <name evidence="1" type="ORF">BKK47_02895</name>
</gene>
<evidence type="ECO:0000313" key="2">
    <source>
        <dbReference type="Proteomes" id="UP000189426"/>
    </source>
</evidence>
<dbReference type="STRING" id="1908257.BKK47_02895"/>
<reference evidence="1 2" key="1">
    <citation type="submission" date="2016-10" db="EMBL/GenBank/DDBJ databases">
        <title>Rodentibacter gen. nov. and new species.</title>
        <authorList>
            <person name="Christensen H."/>
        </authorList>
    </citation>
    <scope>NUCLEOTIDE SEQUENCE [LARGE SCALE GENOMIC DNA]</scope>
    <source>
        <strain evidence="1 2">Ppn418</strain>
    </source>
</reference>
<dbReference type="Gene3D" id="3.30.1910.20">
    <property type="entry name" value="asparaginyl-tRNA synthetase, N-terminal domain"/>
    <property type="match status" value="1"/>
</dbReference>
<sequence length="397" mass="44447">MAEIHKKADGKETANGDIPVVAPINIGKGIKWNESTRQYDVSIAENQPIHVNDNGDLEVRVSNLEDNLLRVIDGKLYYGTKPRAELANLYVDAENGVDQDPLKVKGAGTRANPLRTFKYAATLAEKGTSRNIWLKENQDHDVFQSQYFAIKTGSLGILPYGETTDRLNEKEHGNFFLMAAALIKSGEEPRLVFKGANKLPYSDSVQEFDRLQVASIYTEHNLVLTFQGVRLVNDLGFNFNVSVRKQNNVAGGIRDVNTDPWRINMGQNSRLNFINARCTTIGKPNITGDVAETNDLMRQGNLREKDARGLYLMSFFYGYGLDISIRNLALDAAECYLYGTHGWTNVYGSDTTVNNQGTPNITDVTKRIYNTRFDKLAEGVEQIVVPTTTIPTSYWKF</sequence>
<dbReference type="EMBL" id="MLHG01000016">
    <property type="protein sequence ID" value="OOF40871.1"/>
    <property type="molecule type" value="Genomic_DNA"/>
</dbReference>
<dbReference type="AlphaFoldDB" id="A0A1V3IJ54"/>